<evidence type="ECO:0000313" key="3">
    <source>
        <dbReference type="Proteomes" id="UP000886523"/>
    </source>
</evidence>
<feature type="region of interest" description="Disordered" evidence="1">
    <location>
        <begin position="1"/>
        <end position="49"/>
    </location>
</feature>
<evidence type="ECO:0000256" key="1">
    <source>
        <dbReference type="SAM" id="MobiDB-lite"/>
    </source>
</evidence>
<accession>A0A9P6DM51</accession>
<protein>
    <submittedName>
        <fullName evidence="2">Uncharacterized protein</fullName>
    </submittedName>
</protein>
<dbReference type="AlphaFoldDB" id="A0A9P6DM51"/>
<dbReference type="EMBL" id="MU129107">
    <property type="protein sequence ID" value="KAF9506542.1"/>
    <property type="molecule type" value="Genomic_DNA"/>
</dbReference>
<dbReference type="Proteomes" id="UP000886523">
    <property type="component" value="Unassembled WGS sequence"/>
</dbReference>
<feature type="compositionally biased region" description="Low complexity" evidence="1">
    <location>
        <begin position="1"/>
        <end position="13"/>
    </location>
</feature>
<keyword evidence="3" id="KW-1185">Reference proteome</keyword>
<evidence type="ECO:0000313" key="2">
    <source>
        <dbReference type="EMBL" id="KAF9506542.1"/>
    </source>
</evidence>
<organism evidence="2 3">
    <name type="scientific">Hydnum rufescens UP504</name>
    <dbReference type="NCBI Taxonomy" id="1448309"/>
    <lineage>
        <taxon>Eukaryota</taxon>
        <taxon>Fungi</taxon>
        <taxon>Dikarya</taxon>
        <taxon>Basidiomycota</taxon>
        <taxon>Agaricomycotina</taxon>
        <taxon>Agaricomycetes</taxon>
        <taxon>Cantharellales</taxon>
        <taxon>Hydnaceae</taxon>
        <taxon>Hydnum</taxon>
    </lineage>
</organism>
<proteinExistence type="predicted"/>
<comment type="caution">
    <text evidence="2">The sequence shown here is derived from an EMBL/GenBank/DDBJ whole genome shotgun (WGS) entry which is preliminary data.</text>
</comment>
<reference evidence="2" key="1">
    <citation type="journal article" date="2020" name="Nat. Commun.">
        <title>Large-scale genome sequencing of mycorrhizal fungi provides insights into the early evolution of symbiotic traits.</title>
        <authorList>
            <person name="Miyauchi S."/>
            <person name="Kiss E."/>
            <person name="Kuo A."/>
            <person name="Drula E."/>
            <person name="Kohler A."/>
            <person name="Sanchez-Garcia M."/>
            <person name="Morin E."/>
            <person name="Andreopoulos B."/>
            <person name="Barry K.W."/>
            <person name="Bonito G."/>
            <person name="Buee M."/>
            <person name="Carver A."/>
            <person name="Chen C."/>
            <person name="Cichocki N."/>
            <person name="Clum A."/>
            <person name="Culley D."/>
            <person name="Crous P.W."/>
            <person name="Fauchery L."/>
            <person name="Girlanda M."/>
            <person name="Hayes R.D."/>
            <person name="Keri Z."/>
            <person name="LaButti K."/>
            <person name="Lipzen A."/>
            <person name="Lombard V."/>
            <person name="Magnuson J."/>
            <person name="Maillard F."/>
            <person name="Murat C."/>
            <person name="Nolan M."/>
            <person name="Ohm R.A."/>
            <person name="Pangilinan J."/>
            <person name="Pereira M.F."/>
            <person name="Perotto S."/>
            <person name="Peter M."/>
            <person name="Pfister S."/>
            <person name="Riley R."/>
            <person name="Sitrit Y."/>
            <person name="Stielow J.B."/>
            <person name="Szollosi G."/>
            <person name="Zifcakova L."/>
            <person name="Stursova M."/>
            <person name="Spatafora J.W."/>
            <person name="Tedersoo L."/>
            <person name="Vaario L.M."/>
            <person name="Yamada A."/>
            <person name="Yan M."/>
            <person name="Wang P."/>
            <person name="Xu J."/>
            <person name="Bruns T."/>
            <person name="Baldrian P."/>
            <person name="Vilgalys R."/>
            <person name="Dunand C."/>
            <person name="Henrissat B."/>
            <person name="Grigoriev I.V."/>
            <person name="Hibbett D."/>
            <person name="Nagy L.G."/>
            <person name="Martin F.M."/>
        </authorList>
    </citation>
    <scope>NUCLEOTIDE SEQUENCE</scope>
    <source>
        <strain evidence="2">UP504</strain>
    </source>
</reference>
<gene>
    <name evidence="2" type="ORF">BS47DRAFT_395691</name>
</gene>
<name>A0A9P6DM51_9AGAM</name>
<sequence length="105" mass="11101">MGASAAESSAPRSPVDPKYARKDSRSLSPSSSRSAKRLKLDPGTPEPETISKRTIVSSVCSQSLIAPCLRVLTTHFASNAWLFGQVSAYLSSALYQCNPIGSNGV</sequence>